<dbReference type="SUPFAM" id="SSF50370">
    <property type="entry name" value="Ricin B-like lectins"/>
    <property type="match status" value="1"/>
</dbReference>
<accession>A0A059F5A6</accession>
<dbReference type="VEuPathDB" id="MicrosporidiaDB:H312_00441"/>
<dbReference type="AlphaFoldDB" id="A0A059F5A6"/>
<evidence type="ECO:0008006" key="3">
    <source>
        <dbReference type="Google" id="ProtNLM"/>
    </source>
</evidence>
<dbReference type="OrthoDB" id="2196505at2759"/>
<reference evidence="1 2" key="2">
    <citation type="submission" date="2014-03" db="EMBL/GenBank/DDBJ databases">
        <title>The Genome Sequence of Anncaliia algerae insect isolate PRA339.</title>
        <authorList>
            <consortium name="The Broad Institute Genome Sequencing Platform"/>
            <consortium name="The Broad Institute Genome Sequencing Center for Infectious Disease"/>
            <person name="Cuomo C."/>
            <person name="Becnel J."/>
            <person name="Sanscrainte N."/>
            <person name="Walker B."/>
            <person name="Young S.K."/>
            <person name="Zeng Q."/>
            <person name="Gargeya S."/>
            <person name="Fitzgerald M."/>
            <person name="Haas B."/>
            <person name="Abouelleil A."/>
            <person name="Alvarado L."/>
            <person name="Arachchi H.M."/>
            <person name="Berlin A.M."/>
            <person name="Chapman S.B."/>
            <person name="Dewar J."/>
            <person name="Goldberg J."/>
            <person name="Griggs A."/>
            <person name="Gujja S."/>
            <person name="Hansen M."/>
            <person name="Howarth C."/>
            <person name="Imamovic A."/>
            <person name="Larimer J."/>
            <person name="McCowan C."/>
            <person name="Murphy C."/>
            <person name="Neiman D."/>
            <person name="Pearson M."/>
            <person name="Priest M."/>
            <person name="Roberts A."/>
            <person name="Saif S."/>
            <person name="Shea T."/>
            <person name="Sisk P."/>
            <person name="Sykes S."/>
            <person name="Wortman J."/>
            <person name="Nusbaum C."/>
            <person name="Birren B."/>
        </authorList>
    </citation>
    <scope>NUCLEOTIDE SEQUENCE [LARGE SCALE GENOMIC DNA]</scope>
    <source>
        <strain evidence="1 2">PRA339</strain>
    </source>
</reference>
<evidence type="ECO:0000313" key="1">
    <source>
        <dbReference type="EMBL" id="KCZ82164.1"/>
    </source>
</evidence>
<gene>
    <name evidence="1" type="ORF">H312_00441</name>
</gene>
<name>A0A059F5A6_9MICR</name>
<keyword evidence="2" id="KW-1185">Reference proteome</keyword>
<dbReference type="HOGENOM" id="CLU_1758356_0_0_1"/>
<dbReference type="EMBL" id="KK365132">
    <property type="protein sequence ID" value="KCZ82164.1"/>
    <property type="molecule type" value="Genomic_DNA"/>
</dbReference>
<evidence type="ECO:0000313" key="2">
    <source>
        <dbReference type="Proteomes" id="UP000030655"/>
    </source>
</evidence>
<dbReference type="InterPro" id="IPR035992">
    <property type="entry name" value="Ricin_B-like_lectins"/>
</dbReference>
<organism evidence="1 2">
    <name type="scientific">Anncaliia algerae PRA339</name>
    <dbReference type="NCBI Taxonomy" id="1288291"/>
    <lineage>
        <taxon>Eukaryota</taxon>
        <taxon>Fungi</taxon>
        <taxon>Fungi incertae sedis</taxon>
        <taxon>Microsporidia</taxon>
        <taxon>Tubulinosematoidea</taxon>
        <taxon>Tubulinosematidae</taxon>
        <taxon>Anncaliia</taxon>
    </lineage>
</organism>
<dbReference type="Proteomes" id="UP000030655">
    <property type="component" value="Unassembled WGS sequence"/>
</dbReference>
<proteinExistence type="predicted"/>
<protein>
    <recommendedName>
        <fullName evidence="3">Ricin B lectin domain-containing protein</fullName>
    </recommendedName>
</protein>
<reference evidence="2" key="1">
    <citation type="submission" date="2013-02" db="EMBL/GenBank/DDBJ databases">
        <authorList>
            <consortium name="The Broad Institute Genome Sequencing Platform"/>
            <person name="Cuomo C."/>
            <person name="Becnel J."/>
            <person name="Sanscrainte N."/>
            <person name="Walker B."/>
            <person name="Young S.K."/>
            <person name="Zeng Q."/>
            <person name="Gargeya S."/>
            <person name="Fitzgerald M."/>
            <person name="Haas B."/>
            <person name="Abouelleil A."/>
            <person name="Alvarado L."/>
            <person name="Arachchi H.M."/>
            <person name="Berlin A.M."/>
            <person name="Chapman S.B."/>
            <person name="Dewar J."/>
            <person name="Goldberg J."/>
            <person name="Griggs A."/>
            <person name="Gujja S."/>
            <person name="Hansen M."/>
            <person name="Howarth C."/>
            <person name="Imamovic A."/>
            <person name="Larimer J."/>
            <person name="McCowan C."/>
            <person name="Murphy C."/>
            <person name="Neiman D."/>
            <person name="Pearson M."/>
            <person name="Priest M."/>
            <person name="Roberts A."/>
            <person name="Saif S."/>
            <person name="Shea T."/>
            <person name="Sisk P."/>
            <person name="Sykes S."/>
            <person name="Wortman J."/>
            <person name="Nusbaum C."/>
            <person name="Birren B."/>
        </authorList>
    </citation>
    <scope>NUCLEOTIDE SEQUENCE [LARGE SCALE GENOMIC DNA]</scope>
    <source>
        <strain evidence="2">PRA339</strain>
    </source>
</reference>
<sequence>MIIAILLLSVLAQIPLNKNLLISLEEDRNHYITVRDKEVRAIKVMRTVFNENDMNVCKIMMINDKFIIKYGFKFLFQSITSTRLMAKEFSENDPGFLFDIVETRKGFMIISQDNLCLTVSDLISETEGNFIETLECDQSSNQIFLIRNLSLNNKSYENMRISKSRRSYSNKNMNFFKKSSYELI</sequence>